<gene>
    <name evidence="6" type="ORF">pdam_00023598</name>
</gene>
<feature type="transmembrane region" description="Helical" evidence="5">
    <location>
        <begin position="75"/>
        <end position="96"/>
    </location>
</feature>
<dbReference type="PANTHER" id="PTHR10924:SF27">
    <property type="entry name" value="SOLUTE CARRIER FAMILY 49 MEMBER 4"/>
    <property type="match status" value="1"/>
</dbReference>
<dbReference type="PANTHER" id="PTHR10924">
    <property type="entry name" value="MAJOR FACILITATOR SUPERFAMILY PROTEIN-RELATED"/>
    <property type="match status" value="1"/>
</dbReference>
<accession>A0A3M6U780</accession>
<dbReference type="SUPFAM" id="SSF103473">
    <property type="entry name" value="MFS general substrate transporter"/>
    <property type="match status" value="1"/>
</dbReference>
<protein>
    <recommendedName>
        <fullName evidence="8">Major facilitator superfamily (MFS) profile domain-containing protein</fullName>
    </recommendedName>
</protein>
<dbReference type="InterPro" id="IPR049680">
    <property type="entry name" value="FLVCR1-2_SLC49-like"/>
</dbReference>
<feature type="transmembrane region" description="Helical" evidence="5">
    <location>
        <begin position="38"/>
        <end position="55"/>
    </location>
</feature>
<evidence type="ECO:0000256" key="3">
    <source>
        <dbReference type="ARBA" id="ARBA00022989"/>
    </source>
</evidence>
<comment type="subcellular location">
    <subcellularLocation>
        <location evidence="1">Membrane</location>
        <topology evidence="1">Multi-pass membrane protein</topology>
    </subcellularLocation>
</comment>
<dbReference type="InterPro" id="IPR011701">
    <property type="entry name" value="MFS"/>
</dbReference>
<dbReference type="EMBL" id="RCHS01002136">
    <property type="protein sequence ID" value="RMX49487.1"/>
    <property type="molecule type" value="Genomic_DNA"/>
</dbReference>
<evidence type="ECO:0000256" key="4">
    <source>
        <dbReference type="ARBA" id="ARBA00023136"/>
    </source>
</evidence>
<dbReference type="OMA" id="ILMFRES"/>
<feature type="transmembrane region" description="Helical" evidence="5">
    <location>
        <begin position="318"/>
        <end position="338"/>
    </location>
</feature>
<dbReference type="InterPro" id="IPR036259">
    <property type="entry name" value="MFS_trans_sf"/>
</dbReference>
<keyword evidence="4 5" id="KW-0472">Membrane</keyword>
<feature type="transmembrane region" description="Helical" evidence="5">
    <location>
        <begin position="350"/>
        <end position="371"/>
    </location>
</feature>
<organism evidence="6 7">
    <name type="scientific">Pocillopora damicornis</name>
    <name type="common">Cauliflower coral</name>
    <name type="synonym">Millepora damicornis</name>
    <dbReference type="NCBI Taxonomy" id="46731"/>
    <lineage>
        <taxon>Eukaryota</taxon>
        <taxon>Metazoa</taxon>
        <taxon>Cnidaria</taxon>
        <taxon>Anthozoa</taxon>
        <taxon>Hexacorallia</taxon>
        <taxon>Scleractinia</taxon>
        <taxon>Astrocoeniina</taxon>
        <taxon>Pocilloporidae</taxon>
        <taxon>Pocillopora</taxon>
    </lineage>
</organism>
<keyword evidence="7" id="KW-1185">Reference proteome</keyword>
<keyword evidence="3 5" id="KW-1133">Transmembrane helix</keyword>
<feature type="transmembrane region" description="Helical" evidence="5">
    <location>
        <begin position="230"/>
        <end position="249"/>
    </location>
</feature>
<dbReference type="Proteomes" id="UP000275408">
    <property type="component" value="Unassembled WGS sequence"/>
</dbReference>
<evidence type="ECO:0000256" key="5">
    <source>
        <dbReference type="SAM" id="Phobius"/>
    </source>
</evidence>
<dbReference type="Pfam" id="PF07690">
    <property type="entry name" value="MFS_1"/>
    <property type="match status" value="1"/>
</dbReference>
<dbReference type="AlphaFoldDB" id="A0A3M6U780"/>
<feature type="transmembrane region" description="Helical" evidence="5">
    <location>
        <begin position="108"/>
        <end position="125"/>
    </location>
</feature>
<feature type="transmembrane region" description="Helical" evidence="5">
    <location>
        <begin position="281"/>
        <end position="298"/>
    </location>
</feature>
<feature type="non-terminal residue" evidence="6">
    <location>
        <position position="482"/>
    </location>
</feature>
<dbReference type="Gene3D" id="1.20.1250.20">
    <property type="entry name" value="MFS general substrate transporter like domains"/>
    <property type="match status" value="2"/>
</dbReference>
<feature type="transmembrane region" description="Helical" evidence="5">
    <location>
        <begin position="440"/>
        <end position="459"/>
    </location>
</feature>
<keyword evidence="2 5" id="KW-0812">Transmembrane</keyword>
<comment type="caution">
    <text evidence="6">The sequence shown here is derived from an EMBL/GenBank/DDBJ whole genome shotgun (WGS) entry which is preliminary data.</text>
</comment>
<feature type="transmembrane region" description="Helical" evidence="5">
    <location>
        <begin position="413"/>
        <end position="434"/>
    </location>
</feature>
<name>A0A3M6U780_POCDA</name>
<dbReference type="GO" id="GO:0016020">
    <property type="term" value="C:membrane"/>
    <property type="evidence" value="ECO:0007669"/>
    <property type="project" value="UniProtKB-SubCell"/>
</dbReference>
<dbReference type="OrthoDB" id="422206at2759"/>
<feature type="transmembrane region" description="Helical" evidence="5">
    <location>
        <begin position="172"/>
        <end position="192"/>
    </location>
</feature>
<evidence type="ECO:0000256" key="2">
    <source>
        <dbReference type="ARBA" id="ARBA00022692"/>
    </source>
</evidence>
<evidence type="ECO:0000313" key="7">
    <source>
        <dbReference type="Proteomes" id="UP000275408"/>
    </source>
</evidence>
<dbReference type="GO" id="GO:0022857">
    <property type="term" value="F:transmembrane transporter activity"/>
    <property type="evidence" value="ECO:0007669"/>
    <property type="project" value="InterPro"/>
</dbReference>
<evidence type="ECO:0008006" key="8">
    <source>
        <dbReference type="Google" id="ProtNLM"/>
    </source>
</evidence>
<reference evidence="6 7" key="1">
    <citation type="journal article" date="2018" name="Sci. Rep.">
        <title>Comparative analysis of the Pocillopora damicornis genome highlights role of immune system in coral evolution.</title>
        <authorList>
            <person name="Cunning R."/>
            <person name="Bay R.A."/>
            <person name="Gillette P."/>
            <person name="Baker A.C."/>
            <person name="Traylor-Knowles N."/>
        </authorList>
    </citation>
    <scope>NUCLEOTIDE SEQUENCE [LARGE SCALE GENOMIC DNA]</scope>
    <source>
        <strain evidence="6">RSMAS</strain>
        <tissue evidence="6">Whole animal</tissue>
    </source>
</reference>
<feature type="transmembrane region" description="Helical" evidence="5">
    <location>
        <begin position="377"/>
        <end position="401"/>
    </location>
</feature>
<sequence length="482" mass="53328">MDLRDETNVLINSSRIDLLRDSIDPVNRQNFKVYKKRWYILFMFFLCSALNGAKWNTWSPIQGTSQVVFGWSDATITLLVAWGPIVFIVMFLPLSWLMDAKGVRASTLLLGVVNVIGAVCQAIPLDNLQIQTWLTHAGVAFNSIGGPIAMASGPIISAAWFPPHQRTTSTALASLAPYIGSGLSFIIGPLLVPDVGNQSSSIGKSIDYIKLRNNMTHEQIMYLKGKIMQLMYIELGAAALTLLLVAVYFPSKPKLPPSLTAAVNRLDFKDGFRRLMNNKQFWLLLFINGATIGVYVGWVSILDLNLSQFGIGEKSAGWLGFGASMAGIVSGISLSVLADHVSRHMKVIQFVLLLGCTVSFALFTLICAKIIPYNKVVLYLTFIIGGFFANGTVPMFFEMAVETAYPVAEGITSGFLTVSCNFLLVIFYIFPLLPNFGLRWINWCTFVTYAVCIPLLALWRERYYRSEVDDQGKTEGNDSNIN</sequence>
<evidence type="ECO:0000313" key="6">
    <source>
        <dbReference type="EMBL" id="RMX49487.1"/>
    </source>
</evidence>
<proteinExistence type="predicted"/>
<evidence type="ECO:0000256" key="1">
    <source>
        <dbReference type="ARBA" id="ARBA00004141"/>
    </source>
</evidence>
<feature type="transmembrane region" description="Helical" evidence="5">
    <location>
        <begin position="137"/>
        <end position="160"/>
    </location>
</feature>